<dbReference type="Gene3D" id="3.30.160.60">
    <property type="entry name" value="Classic Zinc Finger"/>
    <property type="match status" value="1"/>
</dbReference>
<accession>A0A4W2FUT9</accession>
<reference evidence="9" key="2">
    <citation type="submission" date="2025-08" db="UniProtKB">
        <authorList>
            <consortium name="Ensembl"/>
        </authorList>
    </citation>
    <scope>IDENTIFICATION</scope>
</reference>
<dbReference type="SMART" id="SM00449">
    <property type="entry name" value="SPRY"/>
    <property type="match status" value="1"/>
</dbReference>
<keyword evidence="2 4" id="KW-0863">Zinc-finger</keyword>
<feature type="region of interest" description="Disordered" evidence="5">
    <location>
        <begin position="377"/>
        <end position="405"/>
    </location>
</feature>
<dbReference type="SMART" id="SM00336">
    <property type="entry name" value="BBOX"/>
    <property type="match status" value="1"/>
</dbReference>
<dbReference type="Pfam" id="PF15227">
    <property type="entry name" value="zf-C3HC4_4"/>
    <property type="match status" value="1"/>
</dbReference>
<dbReference type="SUPFAM" id="SSF57845">
    <property type="entry name" value="B-box zinc-binding domain"/>
    <property type="match status" value="1"/>
</dbReference>
<dbReference type="Pfam" id="PF00643">
    <property type="entry name" value="zf-B_box"/>
    <property type="match status" value="1"/>
</dbReference>
<dbReference type="Ensembl" id="ENSBIXT00005017448.1">
    <property type="protein sequence ID" value="ENSBIXP00005009461.1"/>
    <property type="gene ID" value="ENSBIXG00005014351.1"/>
</dbReference>
<keyword evidence="1" id="KW-0479">Metal-binding</keyword>
<dbReference type="PROSITE" id="PS00518">
    <property type="entry name" value="ZF_RING_1"/>
    <property type="match status" value="1"/>
</dbReference>
<feature type="domain" description="RING-type" evidence="6">
    <location>
        <begin position="73"/>
        <end position="114"/>
    </location>
</feature>
<evidence type="ECO:0000256" key="4">
    <source>
        <dbReference type="PROSITE-ProRule" id="PRU00024"/>
    </source>
</evidence>
<reference evidence="9 10" key="1">
    <citation type="submission" date="2018-11" db="EMBL/GenBank/DDBJ databases">
        <title>Haplotype-resolved cattle genomes.</title>
        <authorList>
            <person name="Low W.Y."/>
            <person name="Tearle R."/>
            <person name="Bickhart D.M."/>
            <person name="Rosen B.D."/>
            <person name="Koren S."/>
            <person name="Rhie A."/>
            <person name="Hiendleder S."/>
            <person name="Phillippy A.M."/>
            <person name="Smith T.P.L."/>
            <person name="Williams J.L."/>
        </authorList>
    </citation>
    <scope>NUCLEOTIDE SEQUENCE [LARGE SCALE GENOMIC DNA]</scope>
</reference>
<protein>
    <submittedName>
        <fullName evidence="9">Tripartite motif containing 31</fullName>
    </submittedName>
</protein>
<evidence type="ECO:0000256" key="5">
    <source>
        <dbReference type="SAM" id="MobiDB-lite"/>
    </source>
</evidence>
<dbReference type="InterPro" id="IPR013083">
    <property type="entry name" value="Znf_RING/FYVE/PHD"/>
</dbReference>
<dbReference type="GeneTree" id="ENSGT00940000163585"/>
<dbReference type="Proteomes" id="UP000429181">
    <property type="component" value="Chromosome 23"/>
</dbReference>
<evidence type="ECO:0000259" key="6">
    <source>
        <dbReference type="PROSITE" id="PS50089"/>
    </source>
</evidence>
<dbReference type="SUPFAM" id="SSF49899">
    <property type="entry name" value="Concanavalin A-like lectins/glucanases"/>
    <property type="match status" value="1"/>
</dbReference>
<feature type="compositionally biased region" description="Basic and acidic residues" evidence="5">
    <location>
        <begin position="377"/>
        <end position="392"/>
    </location>
</feature>
<dbReference type="InterPro" id="IPR000315">
    <property type="entry name" value="Znf_B-box"/>
</dbReference>
<dbReference type="AlphaFoldDB" id="A0A4W2FUT9"/>
<dbReference type="GO" id="GO:0008270">
    <property type="term" value="F:zinc ion binding"/>
    <property type="evidence" value="ECO:0007669"/>
    <property type="project" value="UniProtKB-KW"/>
</dbReference>
<name>A0A4W2FUT9_BOBOX</name>
<dbReference type="PROSITE" id="PS50089">
    <property type="entry name" value="ZF_RING_2"/>
    <property type="match status" value="1"/>
</dbReference>
<evidence type="ECO:0000256" key="2">
    <source>
        <dbReference type="ARBA" id="ARBA00022771"/>
    </source>
</evidence>
<dbReference type="InterPro" id="IPR017907">
    <property type="entry name" value="Znf_RING_CS"/>
</dbReference>
<dbReference type="Pfam" id="PF13765">
    <property type="entry name" value="PRY"/>
    <property type="match status" value="1"/>
</dbReference>
<dbReference type="InterPro" id="IPR043136">
    <property type="entry name" value="B30.2/SPRY_sf"/>
</dbReference>
<dbReference type="PROSITE" id="PS50119">
    <property type="entry name" value="ZF_BBOX"/>
    <property type="match status" value="1"/>
</dbReference>
<dbReference type="SUPFAM" id="SSF57850">
    <property type="entry name" value="RING/U-box"/>
    <property type="match status" value="1"/>
</dbReference>
<dbReference type="SMART" id="SM00589">
    <property type="entry name" value="PRY"/>
    <property type="match status" value="1"/>
</dbReference>
<evidence type="ECO:0000313" key="10">
    <source>
        <dbReference type="Proteomes" id="UP000429181"/>
    </source>
</evidence>
<dbReference type="InterPro" id="IPR013320">
    <property type="entry name" value="ConA-like_dom_sf"/>
</dbReference>
<dbReference type="PANTHER" id="PTHR24103">
    <property type="entry name" value="E3 UBIQUITIN-PROTEIN LIGASE TRIM"/>
    <property type="match status" value="1"/>
</dbReference>
<dbReference type="Gene3D" id="2.60.120.920">
    <property type="match status" value="1"/>
</dbReference>
<dbReference type="InterPro" id="IPR003877">
    <property type="entry name" value="SPRY_dom"/>
</dbReference>
<evidence type="ECO:0000256" key="3">
    <source>
        <dbReference type="ARBA" id="ARBA00022833"/>
    </source>
</evidence>
<dbReference type="InterPro" id="IPR050143">
    <property type="entry name" value="TRIM/RBCC"/>
</dbReference>
<evidence type="ECO:0000313" key="9">
    <source>
        <dbReference type="Ensembl" id="ENSBIXP00005009461.1"/>
    </source>
</evidence>
<evidence type="ECO:0000259" key="7">
    <source>
        <dbReference type="PROSITE" id="PS50119"/>
    </source>
</evidence>
<dbReference type="PROSITE" id="PS50188">
    <property type="entry name" value="B302_SPRY"/>
    <property type="match status" value="1"/>
</dbReference>
<sequence length="631" mass="71287">MQRTEEFDPWVGKIPWRRKWQSAPGVCRELDTTEDAESVPTADFSTSYRFEEAFGPIMAHQQFTGKLQEEMICPICLDILQDPATIDCGHNFCLSCITQSGEAADSVLKCPLCNKIVKRGTITPNWLLVNLVEKIQAMDPSDMQPETEELRCLRHGEKCHYFCEVDGKFLCVVCRESKDHKTHNTTLIEEAAQNYQGRIQSQIEVLQQKEREIIQVMAQGEHCIKVSMYQVELEKEKVIEAFRQLRKVLKEEKSFLLSRINWLGQEISKGEKLYVIFTKSQLNYLRKLKDSLKSRQCLPPGQLLQDIKIALCRSEAFRFLNPTPVSMDLEKKLSDIKSRHDSLTKSLKKFKDILQADSKKDKSKFLSGLSEEDRKSWYLAEKNDPKTNKTSEPELSPPVDRTTKPVLQNPKLSISLSPLFRKRNRDSFVSYSSNRDSSENLGSPGATNIEELKTMIDPLTLDAASAHPDLIISQDLKTVTLKPVPQRVCAGDTDPERFYPFRCVLGLPGLCSGCQTWEAELQGPEGGGCVVGVASELVPRKGMLQIEPLSGFWALRIAGSECQALTETGTREDLSVCLRKVGVHVNHECGKVVFYDATTSNHLYTFHASFPGQIFPFFRLLVPGTQITLSP</sequence>
<proteinExistence type="predicted"/>
<dbReference type="Pfam" id="PF00622">
    <property type="entry name" value="SPRY"/>
    <property type="match status" value="1"/>
</dbReference>
<gene>
    <name evidence="9" type="primary">TRIM31</name>
</gene>
<organism evidence="9 10">
    <name type="scientific">Bos indicus x Bos taurus</name>
    <name type="common">Hybrid cattle</name>
    <dbReference type="NCBI Taxonomy" id="30522"/>
    <lineage>
        <taxon>Eukaryota</taxon>
        <taxon>Metazoa</taxon>
        <taxon>Chordata</taxon>
        <taxon>Craniata</taxon>
        <taxon>Vertebrata</taxon>
        <taxon>Euteleostomi</taxon>
        <taxon>Mammalia</taxon>
        <taxon>Eutheria</taxon>
        <taxon>Laurasiatheria</taxon>
        <taxon>Artiodactyla</taxon>
        <taxon>Ruminantia</taxon>
        <taxon>Pecora</taxon>
        <taxon>Bovidae</taxon>
        <taxon>Bovinae</taxon>
        <taxon>Bos</taxon>
    </lineage>
</organism>
<dbReference type="Gene3D" id="3.30.40.10">
    <property type="entry name" value="Zinc/RING finger domain, C3HC4 (zinc finger)"/>
    <property type="match status" value="1"/>
</dbReference>
<dbReference type="InterPro" id="IPR003879">
    <property type="entry name" value="Butyrophylin_SPRY"/>
</dbReference>
<evidence type="ECO:0000256" key="1">
    <source>
        <dbReference type="ARBA" id="ARBA00022723"/>
    </source>
</evidence>
<dbReference type="InterPro" id="IPR001870">
    <property type="entry name" value="B30.2/SPRY"/>
</dbReference>
<feature type="domain" description="B box-type" evidence="7">
    <location>
        <begin position="147"/>
        <end position="188"/>
    </location>
</feature>
<dbReference type="PRINTS" id="PR01407">
    <property type="entry name" value="BUTYPHLNCDUF"/>
</dbReference>
<feature type="domain" description="B30.2/SPRY" evidence="8">
    <location>
        <begin position="439"/>
        <end position="631"/>
    </location>
</feature>
<dbReference type="InterPro" id="IPR001841">
    <property type="entry name" value="Znf_RING"/>
</dbReference>
<keyword evidence="3" id="KW-0862">Zinc</keyword>
<dbReference type="SMART" id="SM00184">
    <property type="entry name" value="RING"/>
    <property type="match status" value="1"/>
</dbReference>
<evidence type="ECO:0000259" key="8">
    <source>
        <dbReference type="PROSITE" id="PS50188"/>
    </source>
</evidence>
<dbReference type="InterPro" id="IPR006574">
    <property type="entry name" value="PRY"/>
</dbReference>
<dbReference type="CDD" id="cd16582">
    <property type="entry name" value="RING-HC_TRIM31_C-V"/>
    <property type="match status" value="1"/>
</dbReference>